<dbReference type="GO" id="GO:0071978">
    <property type="term" value="P:bacterial-type flagellum-dependent swarming motility"/>
    <property type="evidence" value="ECO:0007669"/>
    <property type="project" value="TreeGrafter"/>
</dbReference>
<dbReference type="RefSeq" id="WP_006904975.1">
    <property type="nucleotide sequence ID" value="NZ_JH976536.1"/>
</dbReference>
<evidence type="ECO:0000256" key="2">
    <source>
        <dbReference type="ARBA" id="ARBA00009677"/>
    </source>
</evidence>
<feature type="domain" description="Flagellar basal-body/hook protein C-terminal" evidence="8">
    <location>
        <begin position="142"/>
        <end position="184"/>
    </location>
</feature>
<comment type="caution">
    <text evidence="9">The sequence shown here is derived from an EMBL/GenBank/DDBJ whole genome shotgun (WGS) entry which is preliminary data.</text>
</comment>
<dbReference type="EMBL" id="AENY02000005">
    <property type="protein sequence ID" value="EKP93682.1"/>
    <property type="molecule type" value="Genomic_DNA"/>
</dbReference>
<name>K6PLD9_9FIRM</name>
<dbReference type="PANTHER" id="PTHR30435">
    <property type="entry name" value="FLAGELLAR PROTEIN"/>
    <property type="match status" value="1"/>
</dbReference>
<keyword evidence="9" id="KW-0969">Cilium</keyword>
<comment type="subcellular location">
    <subcellularLocation>
        <location evidence="1 6">Bacterial flagellum basal body</location>
    </subcellularLocation>
</comment>
<dbReference type="NCBIfam" id="TIGR01395">
    <property type="entry name" value="FlgC"/>
    <property type="match status" value="1"/>
</dbReference>
<feature type="domain" description="Flagellar basal body rod protein N-terminal" evidence="7">
    <location>
        <begin position="10"/>
        <end position="36"/>
    </location>
</feature>
<dbReference type="AlphaFoldDB" id="K6PLD9"/>
<accession>K6PLD9</accession>
<dbReference type="OrthoDB" id="9794148at2"/>
<evidence type="ECO:0000256" key="6">
    <source>
        <dbReference type="RuleBase" id="RU362062"/>
    </source>
</evidence>
<dbReference type="STRING" id="867903.ThesuDRAFT_00278"/>
<evidence type="ECO:0000256" key="4">
    <source>
        <dbReference type="ARBA" id="ARBA00023143"/>
    </source>
</evidence>
<evidence type="ECO:0000256" key="1">
    <source>
        <dbReference type="ARBA" id="ARBA00004117"/>
    </source>
</evidence>
<comment type="similarity">
    <text evidence="2">Belongs to the flagella basal body rod proteins family.</text>
</comment>
<sequence length="188" mass="18813">MAGGMFSTFDIAASGMTAQRLRLDLIASNLANVDSTRTPQGGPYRRLVPVFEERATPFARILRERGAVPGPVPAAGAAAGWARSPLAGVAGGPVPPVAGPGAAGPGGTGAAPGGVQVAAVVGDPSPPRLVYDPAHPDAGPDGYVAYPNVDPLAEMVNLLAATRAYEANVAVFAAARTLALRALDIGRG</sequence>
<dbReference type="GO" id="GO:0030694">
    <property type="term" value="C:bacterial-type flagellum basal body, rod"/>
    <property type="evidence" value="ECO:0007669"/>
    <property type="project" value="UniProtKB-UniRule"/>
</dbReference>
<evidence type="ECO:0000259" key="7">
    <source>
        <dbReference type="Pfam" id="PF00460"/>
    </source>
</evidence>
<evidence type="ECO:0000256" key="5">
    <source>
        <dbReference type="ARBA" id="ARBA00025933"/>
    </source>
</evidence>
<comment type="subunit">
    <text evidence="5 6">The basal body constitutes a major portion of the flagellar organelle and consists of four rings (L,P,S, and M) mounted on a central rod. The rod consists of about 26 subunits of FlgG in the distal portion, and FlgB, FlgC and FlgF are thought to build up the proximal portion of the rod with about 6 subunits each.</text>
</comment>
<dbReference type="HOGENOM" id="CLU_123272_0_0_9"/>
<reference evidence="9" key="1">
    <citation type="submission" date="2010-10" db="EMBL/GenBank/DDBJ databases">
        <authorList>
            <consortium name="US DOE Joint Genome Institute (JGI-PGF)"/>
            <person name="Lucas S."/>
            <person name="Copeland A."/>
            <person name="Lapidus A."/>
            <person name="Bruce D."/>
            <person name="Goodwin L."/>
            <person name="Pitluck S."/>
            <person name="Kyrpides N."/>
            <person name="Mavromatis K."/>
            <person name="Detter J.C."/>
            <person name="Han C."/>
            <person name="Land M."/>
            <person name="Hauser L."/>
            <person name="Markowitz V."/>
            <person name="Cheng J.-F."/>
            <person name="Hugenholtz P."/>
            <person name="Woyke T."/>
            <person name="Wu D."/>
            <person name="Pukall R."/>
            <person name="Wahrenburg C."/>
            <person name="Brambilla E."/>
            <person name="Klenk H.-P."/>
            <person name="Eisen J.A."/>
        </authorList>
    </citation>
    <scope>NUCLEOTIDE SEQUENCE [LARGE SCALE GENOMIC DNA]</scope>
    <source>
        <strain evidence="9">DSM 13965</strain>
    </source>
</reference>
<dbReference type="InterPro" id="IPR010930">
    <property type="entry name" value="Flg_bb/hook_C_dom"/>
</dbReference>
<keyword evidence="9" id="KW-0966">Cell projection</keyword>
<evidence type="ECO:0000259" key="8">
    <source>
        <dbReference type="Pfam" id="PF06429"/>
    </source>
</evidence>
<dbReference type="Proteomes" id="UP000005710">
    <property type="component" value="Unassembled WGS sequence"/>
</dbReference>
<dbReference type="PANTHER" id="PTHR30435:SF2">
    <property type="entry name" value="FLAGELLAR BASAL-BODY ROD PROTEIN FLGC"/>
    <property type="match status" value="1"/>
</dbReference>
<dbReference type="InterPro" id="IPR006299">
    <property type="entry name" value="FlgC"/>
</dbReference>
<dbReference type="InterPro" id="IPR019776">
    <property type="entry name" value="Flagellar_basal_body_rod_CS"/>
</dbReference>
<organism evidence="9 10">
    <name type="scientific">Thermaerobacter subterraneus DSM 13965</name>
    <dbReference type="NCBI Taxonomy" id="867903"/>
    <lineage>
        <taxon>Bacteria</taxon>
        <taxon>Bacillati</taxon>
        <taxon>Bacillota</taxon>
        <taxon>Clostridia</taxon>
        <taxon>Eubacteriales</taxon>
        <taxon>Clostridiales Family XVII. Incertae Sedis</taxon>
        <taxon>Thermaerobacter</taxon>
    </lineage>
</organism>
<keyword evidence="9" id="KW-0282">Flagellum</keyword>
<evidence type="ECO:0000256" key="3">
    <source>
        <dbReference type="ARBA" id="ARBA00017941"/>
    </source>
</evidence>
<keyword evidence="4 6" id="KW-0975">Bacterial flagellum</keyword>
<dbReference type="PROSITE" id="PS00588">
    <property type="entry name" value="FLAGELLA_BB_ROD"/>
    <property type="match status" value="1"/>
</dbReference>
<dbReference type="Pfam" id="PF06429">
    <property type="entry name" value="Flg_bbr_C"/>
    <property type="match status" value="1"/>
</dbReference>
<protein>
    <recommendedName>
        <fullName evidence="3 6">Flagellar basal-body rod protein FlgC</fullName>
    </recommendedName>
</protein>
<keyword evidence="10" id="KW-1185">Reference proteome</keyword>
<evidence type="ECO:0000313" key="10">
    <source>
        <dbReference type="Proteomes" id="UP000005710"/>
    </source>
</evidence>
<dbReference type="InterPro" id="IPR001444">
    <property type="entry name" value="Flag_bb_rod_N"/>
</dbReference>
<gene>
    <name evidence="9" type="ORF">ThesuDRAFT_00278</name>
</gene>
<evidence type="ECO:0000313" key="9">
    <source>
        <dbReference type="EMBL" id="EKP93682.1"/>
    </source>
</evidence>
<dbReference type="Pfam" id="PF00460">
    <property type="entry name" value="Flg_bb_rod"/>
    <property type="match status" value="1"/>
</dbReference>
<proteinExistence type="inferred from homology"/>
<dbReference type="eggNOG" id="COG1558">
    <property type="taxonomic scope" value="Bacteria"/>
</dbReference>
<reference evidence="9" key="2">
    <citation type="submission" date="2012-10" db="EMBL/GenBank/DDBJ databases">
        <title>Improved high-quality draft of Thermaerobacter subterraneus C21, DSM 13965.</title>
        <authorList>
            <consortium name="DOE Joint Genome Institute"/>
            <person name="Eisen J."/>
            <person name="Huntemann M."/>
            <person name="Wei C.-L."/>
            <person name="Han J."/>
            <person name="Detter J.C."/>
            <person name="Han C."/>
            <person name="Tapia R."/>
            <person name="Chen A."/>
            <person name="Kyrpides N."/>
            <person name="Mavromatis K."/>
            <person name="Markowitz V."/>
            <person name="Szeto E."/>
            <person name="Ivanova N."/>
            <person name="Mikhailova N."/>
            <person name="Ovchinnikova G."/>
            <person name="Pagani I."/>
            <person name="Pati A."/>
            <person name="Goodwin L."/>
            <person name="Nordberg H.P."/>
            <person name="Cantor M.N."/>
            <person name="Hua S.X."/>
            <person name="Woyke T."/>
            <person name="Eisen J."/>
            <person name="Klenk H.-P."/>
        </authorList>
    </citation>
    <scope>NUCLEOTIDE SEQUENCE [LARGE SCALE GENOMIC DNA]</scope>
    <source>
        <strain evidence="9">DSM 13965</strain>
    </source>
</reference>